<feature type="compositionally biased region" description="Basic and acidic residues" evidence="9">
    <location>
        <begin position="666"/>
        <end position="687"/>
    </location>
</feature>
<evidence type="ECO:0000256" key="4">
    <source>
        <dbReference type="ARBA" id="ARBA00022967"/>
    </source>
</evidence>
<dbReference type="InterPro" id="IPR020396">
    <property type="entry name" value="NADH_UbQ_OxRdtase_CS"/>
</dbReference>
<gene>
    <name evidence="12" type="ORF">BO97DRAFT_466950</name>
</gene>
<feature type="compositionally biased region" description="Basic and acidic residues" evidence="9">
    <location>
        <begin position="723"/>
        <end position="744"/>
    </location>
</feature>
<feature type="domain" description="NADH:ubiquinone oxidoreductase 30kDa subunit" evidence="10">
    <location>
        <begin position="99"/>
        <end position="220"/>
    </location>
</feature>
<evidence type="ECO:0000256" key="2">
    <source>
        <dbReference type="ARBA" id="ARBA00007569"/>
    </source>
</evidence>
<feature type="region of interest" description="Disordered" evidence="9">
    <location>
        <begin position="447"/>
        <end position="757"/>
    </location>
</feature>
<dbReference type="NCBIfam" id="NF004733">
    <property type="entry name" value="PRK06074.1-5"/>
    <property type="match status" value="1"/>
</dbReference>
<keyword evidence="13" id="KW-1185">Reference proteome</keyword>
<dbReference type="InterPro" id="IPR015158">
    <property type="entry name" value="Bud22_dom"/>
</dbReference>
<proteinExistence type="inferred from homology"/>
<dbReference type="GO" id="GO:0016020">
    <property type="term" value="C:membrane"/>
    <property type="evidence" value="ECO:0007669"/>
    <property type="project" value="UniProtKB-ARBA"/>
</dbReference>
<dbReference type="PROSITE" id="PS00542">
    <property type="entry name" value="COMPLEX1_30K"/>
    <property type="match status" value="1"/>
</dbReference>
<keyword evidence="6" id="KW-0830">Ubiquinone</keyword>
<dbReference type="InterPro" id="IPR010218">
    <property type="entry name" value="NADH_DH_suC"/>
</dbReference>
<evidence type="ECO:0000256" key="6">
    <source>
        <dbReference type="ARBA" id="ARBA00023075"/>
    </source>
</evidence>
<dbReference type="GO" id="GO:0008137">
    <property type="term" value="F:NADH dehydrogenase (ubiquinone) activity"/>
    <property type="evidence" value="ECO:0007669"/>
    <property type="project" value="UniProtKB-EC"/>
</dbReference>
<evidence type="ECO:0000256" key="5">
    <source>
        <dbReference type="ARBA" id="ARBA00023027"/>
    </source>
</evidence>
<dbReference type="Proteomes" id="UP000248961">
    <property type="component" value="Unassembled WGS sequence"/>
</dbReference>
<dbReference type="RefSeq" id="XP_025556473.1">
    <property type="nucleotide sequence ID" value="XM_025699602.1"/>
</dbReference>
<feature type="compositionally biased region" description="Low complexity" evidence="9">
    <location>
        <begin position="488"/>
        <end position="499"/>
    </location>
</feature>
<evidence type="ECO:0000313" key="12">
    <source>
        <dbReference type="EMBL" id="RAL17319.1"/>
    </source>
</evidence>
<dbReference type="VEuPathDB" id="FungiDB:BO97DRAFT_466950"/>
<evidence type="ECO:0000256" key="1">
    <source>
        <dbReference type="ARBA" id="ARBA00004173"/>
    </source>
</evidence>
<dbReference type="STRING" id="1450537.A0A395IBZ7"/>
<keyword evidence="5 8" id="KW-0520">NAD</keyword>
<evidence type="ECO:0000313" key="13">
    <source>
        <dbReference type="Proteomes" id="UP000248961"/>
    </source>
</evidence>
<feature type="compositionally biased region" description="Gly residues" evidence="9">
    <location>
        <begin position="689"/>
        <end position="706"/>
    </location>
</feature>
<dbReference type="GO" id="GO:0016651">
    <property type="term" value="F:oxidoreductase activity, acting on NAD(P)H"/>
    <property type="evidence" value="ECO:0007669"/>
    <property type="project" value="InterPro"/>
</dbReference>
<feature type="compositionally biased region" description="Acidic residues" evidence="9">
    <location>
        <begin position="503"/>
        <end position="515"/>
    </location>
</feature>
<evidence type="ECO:0000256" key="8">
    <source>
        <dbReference type="RuleBase" id="RU003456"/>
    </source>
</evidence>
<evidence type="ECO:0000259" key="11">
    <source>
        <dbReference type="Pfam" id="PF09073"/>
    </source>
</evidence>
<protein>
    <submittedName>
        <fullName evidence="12">BUD22-domain-containing protein</fullName>
    </submittedName>
</protein>
<dbReference type="InterPro" id="IPR037232">
    <property type="entry name" value="NADH_quin_OxRdtase_su_C/D-like"/>
</dbReference>
<dbReference type="GeneID" id="37203891"/>
<feature type="compositionally biased region" description="Basic and acidic residues" evidence="9">
    <location>
        <begin position="447"/>
        <end position="478"/>
    </location>
</feature>
<dbReference type="HAMAP" id="MF_01357">
    <property type="entry name" value="NDH1_NuoC"/>
    <property type="match status" value="1"/>
</dbReference>
<dbReference type="NCBIfam" id="TIGR01961">
    <property type="entry name" value="NuoC_fam"/>
    <property type="match status" value="1"/>
</dbReference>
<comment type="subcellular location">
    <subcellularLocation>
        <location evidence="1">Mitochondrion</location>
    </subcellularLocation>
</comment>
<dbReference type="InterPro" id="IPR001268">
    <property type="entry name" value="NADH_UbQ_OxRdtase_30kDa_su"/>
</dbReference>
<accession>A0A395IBZ7</accession>
<feature type="compositionally biased region" description="Acidic residues" evidence="9">
    <location>
        <begin position="546"/>
        <end position="557"/>
    </location>
</feature>
<evidence type="ECO:0000256" key="7">
    <source>
        <dbReference type="ARBA" id="ARBA00049551"/>
    </source>
</evidence>
<dbReference type="FunFam" id="3.30.460.80:FF:000002">
    <property type="entry name" value="NADH dehydrogenase iron-sulfur protein 3, mitochondrial"/>
    <property type="match status" value="1"/>
</dbReference>
<organism evidence="12 13">
    <name type="scientific">Aspergillus homomorphus (strain CBS 101889)</name>
    <dbReference type="NCBI Taxonomy" id="1450537"/>
    <lineage>
        <taxon>Eukaryota</taxon>
        <taxon>Fungi</taxon>
        <taxon>Dikarya</taxon>
        <taxon>Ascomycota</taxon>
        <taxon>Pezizomycotina</taxon>
        <taxon>Eurotiomycetes</taxon>
        <taxon>Eurotiomycetidae</taxon>
        <taxon>Eurotiales</taxon>
        <taxon>Aspergillaceae</taxon>
        <taxon>Aspergillus</taxon>
        <taxon>Aspergillus subgen. Circumdati</taxon>
    </lineage>
</organism>
<feature type="domain" description="Bud22" evidence="11">
    <location>
        <begin position="315"/>
        <end position="756"/>
    </location>
</feature>
<dbReference type="GO" id="GO:0005739">
    <property type="term" value="C:mitochondrion"/>
    <property type="evidence" value="ECO:0007669"/>
    <property type="project" value="UniProtKB-SubCell"/>
</dbReference>
<dbReference type="PANTHER" id="PTHR10884">
    <property type="entry name" value="NADH DEHYDROGENASE UBIQUINONE IRON-SULFUR PROTEIN 3"/>
    <property type="match status" value="1"/>
</dbReference>
<dbReference type="Gene3D" id="3.30.460.80">
    <property type="entry name" value="NADH:ubiquinone oxidoreductase, 30kDa subunit"/>
    <property type="match status" value="1"/>
</dbReference>
<evidence type="ECO:0000256" key="9">
    <source>
        <dbReference type="SAM" id="MobiDB-lite"/>
    </source>
</evidence>
<dbReference type="SUPFAM" id="SSF143243">
    <property type="entry name" value="Nqo5-like"/>
    <property type="match status" value="1"/>
</dbReference>
<evidence type="ECO:0000256" key="3">
    <source>
        <dbReference type="ARBA" id="ARBA00022448"/>
    </source>
</evidence>
<dbReference type="PANTHER" id="PTHR10884:SF14">
    <property type="entry name" value="NADH DEHYDROGENASE [UBIQUINONE] IRON-SULFUR PROTEIN 3, MITOCHONDRIAL"/>
    <property type="match status" value="1"/>
</dbReference>
<dbReference type="Pfam" id="PF00329">
    <property type="entry name" value="Complex1_30kDa"/>
    <property type="match status" value="1"/>
</dbReference>
<reference evidence="12 13" key="1">
    <citation type="submission" date="2018-02" db="EMBL/GenBank/DDBJ databases">
        <title>The genomes of Aspergillus section Nigri reveals drivers in fungal speciation.</title>
        <authorList>
            <consortium name="DOE Joint Genome Institute"/>
            <person name="Vesth T.C."/>
            <person name="Nybo J."/>
            <person name="Theobald S."/>
            <person name="Brandl J."/>
            <person name="Frisvad J.C."/>
            <person name="Nielsen K.F."/>
            <person name="Lyhne E.K."/>
            <person name="Kogle M.E."/>
            <person name="Kuo A."/>
            <person name="Riley R."/>
            <person name="Clum A."/>
            <person name="Nolan M."/>
            <person name="Lipzen A."/>
            <person name="Salamov A."/>
            <person name="Henrissat B."/>
            <person name="Wiebenga A."/>
            <person name="De vries R.P."/>
            <person name="Grigoriev I.V."/>
            <person name="Mortensen U.H."/>
            <person name="Andersen M.R."/>
            <person name="Baker S.E."/>
        </authorList>
    </citation>
    <scope>NUCLEOTIDE SEQUENCE [LARGE SCALE GENOMIC DNA]</scope>
    <source>
        <strain evidence="12 13">CBS 101889</strain>
    </source>
</reference>
<evidence type="ECO:0000259" key="10">
    <source>
        <dbReference type="Pfam" id="PF00329"/>
    </source>
</evidence>
<feature type="region of interest" description="Disordered" evidence="9">
    <location>
        <begin position="250"/>
        <end position="302"/>
    </location>
</feature>
<keyword evidence="3 8" id="KW-0813">Transport</keyword>
<comment type="similarity">
    <text evidence="2 8">Belongs to the complex I 30 kDa subunit family.</text>
</comment>
<dbReference type="EMBL" id="KZ824267">
    <property type="protein sequence ID" value="RAL17319.1"/>
    <property type="molecule type" value="Genomic_DNA"/>
</dbReference>
<feature type="compositionally biased region" description="Basic and acidic residues" evidence="9">
    <location>
        <begin position="278"/>
        <end position="302"/>
    </location>
</feature>
<name>A0A395IBZ7_ASPHC</name>
<dbReference type="Pfam" id="PF09073">
    <property type="entry name" value="BUD22"/>
    <property type="match status" value="1"/>
</dbReference>
<comment type="catalytic activity">
    <reaction evidence="7">
        <text>a ubiquinone + NADH + 5 H(+)(in) = a ubiquinol + NAD(+) + 4 H(+)(out)</text>
        <dbReference type="Rhea" id="RHEA:29091"/>
        <dbReference type="Rhea" id="RHEA-COMP:9565"/>
        <dbReference type="Rhea" id="RHEA-COMP:9566"/>
        <dbReference type="ChEBI" id="CHEBI:15378"/>
        <dbReference type="ChEBI" id="CHEBI:16389"/>
        <dbReference type="ChEBI" id="CHEBI:17976"/>
        <dbReference type="ChEBI" id="CHEBI:57540"/>
        <dbReference type="ChEBI" id="CHEBI:57945"/>
        <dbReference type="EC" id="7.1.1.2"/>
    </reaction>
</comment>
<sequence length="757" mass="84515">MAATRSLMRLGTGRALSSATRSSARAFSTTALKASTIPDVPNMRHAQRSPEGPLRAPVINPADKHSDKAEALHKYGQYIMSCLPKHVQQFSVWKDELCIYVPPSGLIPTMTFLKYHTAAEYTQISDITGVDFPTRDQRFEVVYNMLSVRYNSRIRVKTYADEASPVPSVTGLFEGALWYEREVYDMFGVFFTGHPDLRRIMTDYGFDGHPLRKDFPLTGYTELRYDEEKKRIVIEPLELTQAFRNFESGSTAWEPVGAGTDRTPESEKETTPLLEKPPSQEKHTKMPKRKLSEVTDKSDPRSLHIQTHRLKTKYSQGVESLTKALKLARGFERQKWKRRENRVKDEGKADAVERMAEEARILKELDPSKAAQKYLYKQLLKTKRIAESPTFKEFQEHMGSKLSAEGPKNNYEANVTARLIKSTPVQNVFPGIMDGIRALLKVDDKKPAAAAEKQKKEQGANDKADKKTKKKDDKKPEQKNAAADEVSGSESEGLSRSRLASGEGDEDVSMDDAESVDYAQYDGLLASGSDDDEDDEMVTRRQILGDSDDEDDEDGDDVDGRMVQRRAPSDISISRSPTPEAVDEEEDSDSPPSKKSKSVQKGSAKPATSTTFLPSLMMGGYWSGSESEAEDIDRETAEPPRRKNRMGQQARRALWEKKYGAGANHVKQEQQKGKKGRDGGWDARKGATDGSGGPRGRYGHGAGPGRGRPQYDDSRPQRGPPKKPQDDKPLHPSWEAAKKAKEQKATAAFAGKKVVFE</sequence>
<dbReference type="OrthoDB" id="37721at2759"/>
<keyword evidence="4 8" id="KW-1278">Translocase</keyword>
<dbReference type="AlphaFoldDB" id="A0A395IBZ7"/>